<dbReference type="GO" id="GO:0016301">
    <property type="term" value="F:kinase activity"/>
    <property type="evidence" value="ECO:0007669"/>
    <property type="project" value="UniProtKB-KW"/>
</dbReference>
<comment type="function">
    <text evidence="10">Catalyzes the transfer of pyrophosphate from adenosine triphosphate (ATP) to 6-hydroxymethyl-7,8-dihydropterin, an enzymatic step in folate biosynthesis pathway.</text>
</comment>
<evidence type="ECO:0000256" key="4">
    <source>
        <dbReference type="ARBA" id="ARBA00016218"/>
    </source>
</evidence>
<name>A0A640VVS3_9RHOB</name>
<keyword evidence="8" id="KW-0067">ATP-binding</keyword>
<dbReference type="CDD" id="cd00483">
    <property type="entry name" value="HPPK"/>
    <property type="match status" value="1"/>
</dbReference>
<keyword evidence="9" id="KW-0289">Folate biosynthesis</keyword>
<dbReference type="GO" id="GO:0005524">
    <property type="term" value="F:ATP binding"/>
    <property type="evidence" value="ECO:0007669"/>
    <property type="project" value="UniProtKB-KW"/>
</dbReference>
<evidence type="ECO:0000256" key="2">
    <source>
        <dbReference type="ARBA" id="ARBA00005810"/>
    </source>
</evidence>
<dbReference type="InterPro" id="IPR000550">
    <property type="entry name" value="Hppk"/>
</dbReference>
<proteinExistence type="inferred from homology"/>
<dbReference type="AlphaFoldDB" id="A0A640VVS3"/>
<dbReference type="GO" id="GO:0046656">
    <property type="term" value="P:folic acid biosynthetic process"/>
    <property type="evidence" value="ECO:0007669"/>
    <property type="project" value="UniProtKB-KW"/>
</dbReference>
<comment type="caution">
    <text evidence="14">The sequence shown here is derived from an EMBL/GenBank/DDBJ whole genome shotgun (WGS) entry which is preliminary data.</text>
</comment>
<evidence type="ECO:0000313" key="15">
    <source>
        <dbReference type="Proteomes" id="UP000436522"/>
    </source>
</evidence>
<dbReference type="GO" id="GO:0046654">
    <property type="term" value="P:tetrahydrofolate biosynthetic process"/>
    <property type="evidence" value="ECO:0007669"/>
    <property type="project" value="UniProtKB-UniPathway"/>
</dbReference>
<sequence length="205" mass="22175">MPQDTLRSKSSEKLPPTLTIALIALGSNRASREGTPAQAVKSGIAAVAKKLGVIRGQSRLYQTPAFPPGNGADYVNAALGVETDLPPQQLIKGLHDIEALHGRTRVKRWEARTLDLDLIGMGELLLPDAETHEKWRGLSLEKQVDAAPEELILPHPRVQERAFVLVPLADVAPDWVHPALGLTVRQMVAALPTEDIAQVQPLPQG</sequence>
<dbReference type="EC" id="2.7.6.3" evidence="3"/>
<feature type="domain" description="7,8-dihydro-6-hydroxymethylpterin-pyrophosphokinase" evidence="13">
    <location>
        <begin position="23"/>
        <end position="173"/>
    </location>
</feature>
<keyword evidence="5" id="KW-0808">Transferase</keyword>
<keyword evidence="7 14" id="KW-0418">Kinase</keyword>
<accession>A0A640VVS3</accession>
<dbReference type="InterPro" id="IPR035907">
    <property type="entry name" value="Hppk_sf"/>
</dbReference>
<keyword evidence="15" id="KW-1185">Reference proteome</keyword>
<evidence type="ECO:0000313" key="14">
    <source>
        <dbReference type="EMBL" id="GFE50995.1"/>
    </source>
</evidence>
<evidence type="ECO:0000256" key="3">
    <source>
        <dbReference type="ARBA" id="ARBA00013253"/>
    </source>
</evidence>
<reference evidence="14 15" key="1">
    <citation type="submission" date="2019-12" db="EMBL/GenBank/DDBJ databases">
        <title>Roseobacter cerasinus sp. nov., isolated from seawater around aquaculture.</title>
        <authorList>
            <person name="Muramatsu S."/>
            <person name="Takabe Y."/>
            <person name="Mori K."/>
            <person name="Takaichi S."/>
            <person name="Hanada S."/>
        </authorList>
    </citation>
    <scope>NUCLEOTIDE SEQUENCE [LARGE SCALE GENOMIC DNA]</scope>
    <source>
        <strain evidence="14 15">AI77</strain>
    </source>
</reference>
<evidence type="ECO:0000256" key="12">
    <source>
        <dbReference type="ARBA" id="ARBA00033413"/>
    </source>
</evidence>
<dbReference type="Proteomes" id="UP000436522">
    <property type="component" value="Unassembled WGS sequence"/>
</dbReference>
<evidence type="ECO:0000259" key="13">
    <source>
        <dbReference type="Pfam" id="PF01288"/>
    </source>
</evidence>
<evidence type="ECO:0000256" key="11">
    <source>
        <dbReference type="ARBA" id="ARBA00029766"/>
    </source>
</evidence>
<evidence type="ECO:0000256" key="1">
    <source>
        <dbReference type="ARBA" id="ARBA00005051"/>
    </source>
</evidence>
<evidence type="ECO:0000256" key="8">
    <source>
        <dbReference type="ARBA" id="ARBA00022840"/>
    </source>
</evidence>
<organism evidence="14 15">
    <name type="scientific">Roseobacter cerasinus</name>
    <dbReference type="NCBI Taxonomy" id="2602289"/>
    <lineage>
        <taxon>Bacteria</taxon>
        <taxon>Pseudomonadati</taxon>
        <taxon>Pseudomonadota</taxon>
        <taxon>Alphaproteobacteria</taxon>
        <taxon>Rhodobacterales</taxon>
        <taxon>Roseobacteraceae</taxon>
        <taxon>Roseobacter</taxon>
    </lineage>
</organism>
<dbReference type="UniPathway" id="UPA00077">
    <property type="reaction ID" value="UER00155"/>
</dbReference>
<dbReference type="EMBL" id="BLIV01000005">
    <property type="protein sequence ID" value="GFE50995.1"/>
    <property type="molecule type" value="Genomic_DNA"/>
</dbReference>
<dbReference type="PANTHER" id="PTHR43071">
    <property type="entry name" value="2-AMINO-4-HYDROXY-6-HYDROXYMETHYLDIHYDROPTERIDINE PYROPHOSPHOKINASE"/>
    <property type="match status" value="1"/>
</dbReference>
<evidence type="ECO:0000256" key="5">
    <source>
        <dbReference type="ARBA" id="ARBA00022679"/>
    </source>
</evidence>
<evidence type="ECO:0000256" key="9">
    <source>
        <dbReference type="ARBA" id="ARBA00022909"/>
    </source>
</evidence>
<dbReference type="SUPFAM" id="SSF55083">
    <property type="entry name" value="6-hydroxymethyl-7,8-dihydropterin pyrophosphokinase, HPPK"/>
    <property type="match status" value="1"/>
</dbReference>
<evidence type="ECO:0000256" key="6">
    <source>
        <dbReference type="ARBA" id="ARBA00022741"/>
    </source>
</evidence>
<evidence type="ECO:0000256" key="7">
    <source>
        <dbReference type="ARBA" id="ARBA00022777"/>
    </source>
</evidence>
<protein>
    <recommendedName>
        <fullName evidence="4">2-amino-4-hydroxy-6-hydroxymethyldihydropteridine pyrophosphokinase</fullName>
        <ecNumber evidence="3">2.7.6.3</ecNumber>
    </recommendedName>
    <alternativeName>
        <fullName evidence="11">6-hydroxymethyl-7,8-dihydropterin pyrophosphokinase</fullName>
    </alternativeName>
    <alternativeName>
        <fullName evidence="12">7,8-dihydro-6-hydroxymethylpterin-pyrophosphokinase</fullName>
    </alternativeName>
</protein>
<dbReference type="RefSeq" id="WP_306439506.1">
    <property type="nucleotide sequence ID" value="NZ_BLIV01000005.1"/>
</dbReference>
<comment type="similarity">
    <text evidence="2">Belongs to the HPPK family.</text>
</comment>
<dbReference type="GO" id="GO:0003848">
    <property type="term" value="F:2-amino-4-hydroxy-6-hydroxymethyldihydropteridine diphosphokinase activity"/>
    <property type="evidence" value="ECO:0007669"/>
    <property type="project" value="UniProtKB-EC"/>
</dbReference>
<dbReference type="Gene3D" id="3.30.70.560">
    <property type="entry name" value="7,8-Dihydro-6-hydroxymethylpterin-pyrophosphokinase HPPK"/>
    <property type="match status" value="1"/>
</dbReference>
<dbReference type="NCBIfam" id="TIGR01498">
    <property type="entry name" value="folK"/>
    <property type="match status" value="1"/>
</dbReference>
<dbReference type="PANTHER" id="PTHR43071:SF1">
    <property type="entry name" value="2-AMINO-4-HYDROXY-6-HYDROXYMETHYLDIHYDROPTERIDINE PYROPHOSPHOKINASE"/>
    <property type="match status" value="1"/>
</dbReference>
<gene>
    <name evidence="14" type="primary">FolK</name>
    <name evidence="14" type="ORF">So717_27480</name>
</gene>
<comment type="pathway">
    <text evidence="1">Cofactor biosynthesis; tetrahydrofolate biosynthesis; 2-amino-4-hydroxy-6-hydroxymethyl-7,8-dihydropteridine diphosphate from 7,8-dihydroneopterin triphosphate: step 4/4.</text>
</comment>
<evidence type="ECO:0000256" key="10">
    <source>
        <dbReference type="ARBA" id="ARBA00029409"/>
    </source>
</evidence>
<keyword evidence="6" id="KW-0547">Nucleotide-binding</keyword>
<dbReference type="Pfam" id="PF01288">
    <property type="entry name" value="HPPK"/>
    <property type="match status" value="1"/>
</dbReference>